<protein>
    <submittedName>
        <fullName evidence="2">Uncharacterized protein</fullName>
    </submittedName>
</protein>
<proteinExistence type="predicted"/>
<evidence type="ECO:0000256" key="1">
    <source>
        <dbReference type="SAM" id="MobiDB-lite"/>
    </source>
</evidence>
<organism evidence="2">
    <name type="scientific">Macaca mulatta</name>
    <name type="common">Rhesus macaque</name>
    <dbReference type="NCBI Taxonomy" id="9544"/>
    <lineage>
        <taxon>Eukaryota</taxon>
        <taxon>Metazoa</taxon>
        <taxon>Chordata</taxon>
        <taxon>Craniata</taxon>
        <taxon>Vertebrata</taxon>
        <taxon>Euteleostomi</taxon>
        <taxon>Mammalia</taxon>
        <taxon>Eutheria</taxon>
        <taxon>Euarchontoglires</taxon>
        <taxon>Primates</taxon>
        <taxon>Haplorrhini</taxon>
        <taxon>Catarrhini</taxon>
        <taxon>Cercopithecidae</taxon>
        <taxon>Cercopithecinae</taxon>
        <taxon>Macaca</taxon>
    </lineage>
</organism>
<dbReference type="Proteomes" id="UP000013456">
    <property type="component" value="Chromosome 19"/>
</dbReference>
<gene>
    <name evidence="2" type="ORF">EGK_11083</name>
</gene>
<name>F7DU04_MACMU</name>
<dbReference type="HOGENOM" id="CLU_2426386_0_0_1"/>
<reference evidence="2" key="1">
    <citation type="journal article" date="2011" name="Nat. Biotechnol.">
        <title>Genome sequencing and comparison of two nonhuman primate animal models, the cynomolgus and Chinese rhesus macaques.</title>
        <authorList>
            <person name="Yan G."/>
            <person name="Zhang G."/>
            <person name="Fang X."/>
            <person name="Zhang Y."/>
            <person name="Li C."/>
            <person name="Ling F."/>
            <person name="Cooper D.N."/>
            <person name="Li Q."/>
            <person name="Li Y."/>
            <person name="van Gool A.J."/>
            <person name="Du H."/>
            <person name="Chen J."/>
            <person name="Chen R."/>
            <person name="Zhang P."/>
            <person name="Huang Z."/>
            <person name="Thompson J.R."/>
            <person name="Meng Y."/>
            <person name="Bai Y."/>
            <person name="Wang J."/>
            <person name="Zhuo M."/>
            <person name="Wang T."/>
            <person name="Huang Y."/>
            <person name="Wei L."/>
            <person name="Li J."/>
            <person name="Wang Z."/>
            <person name="Hu H."/>
            <person name="Yang P."/>
            <person name="Le L."/>
            <person name="Stenson P.D."/>
            <person name="Li B."/>
            <person name="Liu X."/>
            <person name="Ball E.V."/>
            <person name="An N."/>
            <person name="Huang Q."/>
            <person name="Zhang Y."/>
            <person name="Fan W."/>
            <person name="Zhang X."/>
            <person name="Li Y."/>
            <person name="Wang W."/>
            <person name="Katze M.G."/>
            <person name="Su B."/>
            <person name="Nielsen R."/>
            <person name="Yang H."/>
            <person name="Wang J."/>
            <person name="Wang X."/>
            <person name="Wang J."/>
        </authorList>
    </citation>
    <scope>NUCLEOTIDE SEQUENCE [LARGE SCALE GENOMIC DNA]</scope>
    <source>
        <strain evidence="2">CR-5</strain>
    </source>
</reference>
<sequence length="91" mass="9906">MACEPPALVELVAAVRDVGGQLQRLTQVVEQDRQERQALLLGLTQLVEAARGLGQLGEAVKRVVEMAWTTSMPAPTTTTPEEEERPLRGDV</sequence>
<accession>F7DU04</accession>
<evidence type="ECO:0000313" key="2">
    <source>
        <dbReference type="EMBL" id="EHH30414.1"/>
    </source>
</evidence>
<dbReference type="EMBL" id="CM001271">
    <property type="protein sequence ID" value="EHH30414.1"/>
    <property type="molecule type" value="Genomic_DNA"/>
</dbReference>
<dbReference type="AlphaFoldDB" id="F7DU04"/>
<feature type="region of interest" description="Disordered" evidence="1">
    <location>
        <begin position="71"/>
        <end position="91"/>
    </location>
</feature>